<sequence length="85" mass="9700">MEVVLVSSDDWEELYIDGKLADIGGHRLKTKSVVNCVLEAVAHNYKDVPMESYSCTEKYIDPDVLESIYFGNMRDNLEEMSAHLE</sequence>
<dbReference type="EMBL" id="KJ668715">
    <property type="protein sequence ID" value="AII27360.1"/>
    <property type="molecule type" value="Genomic_DNA"/>
</dbReference>
<dbReference type="Proteomes" id="UP000259540">
    <property type="component" value="Segment"/>
</dbReference>
<accession>A0A076G5V7</accession>
<evidence type="ECO:0000313" key="2">
    <source>
        <dbReference type="Proteomes" id="UP000259540"/>
    </source>
</evidence>
<reference evidence="1 2" key="1">
    <citation type="submission" date="2014-04" db="EMBL/GenBank/DDBJ databases">
        <title>Genome sequencing of lytic Listeria phages.</title>
        <authorList>
            <person name="Woolston J."/>
            <person name="Rajanna C."/>
            <person name="Abuladze T."/>
            <person name="Li M."/>
            <person name="Anderson B."/>
            <person name="Sulakvelidze A."/>
        </authorList>
    </citation>
    <scope>NUCLEOTIDE SEQUENCE [LARGE SCALE GENOMIC DNA]</scope>
</reference>
<organism evidence="1 2">
    <name type="scientific">Listeria phage LMTA-34</name>
    <dbReference type="NCBI Taxonomy" id="1486397"/>
    <lineage>
        <taxon>Viruses</taxon>
        <taxon>Duplodnaviria</taxon>
        <taxon>Heunggongvirae</taxon>
        <taxon>Uroviricota</taxon>
        <taxon>Caudoviricetes</taxon>
        <taxon>Herelleviridae</taxon>
        <taxon>Jasinskavirinae</taxon>
        <taxon>Pecentumvirus</taxon>
        <taxon>Pecentumvirus LMTA34</taxon>
    </lineage>
</organism>
<protein>
    <submittedName>
        <fullName evidence="1">Uncharacterized protein</fullName>
    </submittedName>
</protein>
<name>A0A076G5V7_9CAUD</name>
<evidence type="ECO:0000313" key="1">
    <source>
        <dbReference type="EMBL" id="AII27360.1"/>
    </source>
</evidence>
<proteinExistence type="predicted"/>